<name>W2TJ17_NECAM</name>
<organism evidence="1 2">
    <name type="scientific">Necator americanus</name>
    <name type="common">Human hookworm</name>
    <dbReference type="NCBI Taxonomy" id="51031"/>
    <lineage>
        <taxon>Eukaryota</taxon>
        <taxon>Metazoa</taxon>
        <taxon>Ecdysozoa</taxon>
        <taxon>Nematoda</taxon>
        <taxon>Chromadorea</taxon>
        <taxon>Rhabditida</taxon>
        <taxon>Rhabditina</taxon>
        <taxon>Rhabditomorpha</taxon>
        <taxon>Strongyloidea</taxon>
        <taxon>Ancylostomatidae</taxon>
        <taxon>Bunostominae</taxon>
        <taxon>Necator</taxon>
    </lineage>
</organism>
<evidence type="ECO:0000313" key="2">
    <source>
        <dbReference type="Proteomes" id="UP000053676"/>
    </source>
</evidence>
<reference evidence="1" key="1">
    <citation type="submission" date="2013-04" db="EMBL/GenBank/DDBJ databases">
        <title>Draft genome of the hookworm Necator americanus.</title>
        <authorList>
            <person name="Mitreva M."/>
        </authorList>
    </citation>
    <scope>NUCLEOTIDE SEQUENCE</scope>
</reference>
<gene>
    <name evidence="1" type="ORF">NECAME_08298</name>
</gene>
<dbReference type="AlphaFoldDB" id="W2TJ17"/>
<proteinExistence type="predicted"/>
<evidence type="ECO:0000313" key="1">
    <source>
        <dbReference type="EMBL" id="ETN81758.1"/>
    </source>
</evidence>
<accession>W2TJ17</accession>
<dbReference type="KEGG" id="nai:NECAME_08298"/>
<keyword evidence="2" id="KW-1185">Reference proteome</keyword>
<sequence length="65" mass="7661">MFKDDSCRGYHVRLLEEHNMRVKGQTYVIQLKPRNGFKNWQQKKTCYVVSRGGCGVAGMFYTRDK</sequence>
<protein>
    <submittedName>
        <fullName evidence="1">Uncharacterized protein</fullName>
    </submittedName>
</protein>
<dbReference type="EMBL" id="KI658625">
    <property type="protein sequence ID" value="ETN81758.1"/>
    <property type="molecule type" value="Genomic_DNA"/>
</dbReference>
<dbReference type="Proteomes" id="UP000053676">
    <property type="component" value="Unassembled WGS sequence"/>
</dbReference>